<evidence type="ECO:0000313" key="2">
    <source>
        <dbReference type="Proteomes" id="UP000887013"/>
    </source>
</evidence>
<reference evidence="1" key="1">
    <citation type="submission" date="2020-08" db="EMBL/GenBank/DDBJ databases">
        <title>Multicomponent nature underlies the extraordinary mechanical properties of spider dragline silk.</title>
        <authorList>
            <person name="Kono N."/>
            <person name="Nakamura H."/>
            <person name="Mori M."/>
            <person name="Yoshida Y."/>
            <person name="Ohtoshi R."/>
            <person name="Malay A.D."/>
            <person name="Moran D.A.P."/>
            <person name="Tomita M."/>
            <person name="Numata K."/>
            <person name="Arakawa K."/>
        </authorList>
    </citation>
    <scope>NUCLEOTIDE SEQUENCE</scope>
</reference>
<evidence type="ECO:0000313" key="1">
    <source>
        <dbReference type="EMBL" id="GFU04244.1"/>
    </source>
</evidence>
<organism evidence="1 2">
    <name type="scientific">Nephila pilipes</name>
    <name type="common">Giant wood spider</name>
    <name type="synonym">Nephila maculata</name>
    <dbReference type="NCBI Taxonomy" id="299642"/>
    <lineage>
        <taxon>Eukaryota</taxon>
        <taxon>Metazoa</taxon>
        <taxon>Ecdysozoa</taxon>
        <taxon>Arthropoda</taxon>
        <taxon>Chelicerata</taxon>
        <taxon>Arachnida</taxon>
        <taxon>Araneae</taxon>
        <taxon>Araneomorphae</taxon>
        <taxon>Entelegynae</taxon>
        <taxon>Araneoidea</taxon>
        <taxon>Nephilidae</taxon>
        <taxon>Nephila</taxon>
    </lineage>
</organism>
<accession>A0A8X6UCT6</accession>
<protein>
    <submittedName>
        <fullName evidence="1">Putative RNA-directed DNA polymerase from transposon BS</fullName>
    </submittedName>
</protein>
<keyword evidence="2" id="KW-1185">Reference proteome</keyword>
<dbReference type="PANTHER" id="PTHR36688:SF1">
    <property type="entry name" value="ENDONUCLEASE_EXONUCLEASE_PHOSPHATASE DOMAIN-CONTAINING PROTEIN"/>
    <property type="match status" value="1"/>
</dbReference>
<dbReference type="GO" id="GO:0003964">
    <property type="term" value="F:RNA-directed DNA polymerase activity"/>
    <property type="evidence" value="ECO:0007669"/>
    <property type="project" value="UniProtKB-KW"/>
</dbReference>
<dbReference type="EMBL" id="BMAW01077001">
    <property type="protein sequence ID" value="GFU04244.1"/>
    <property type="molecule type" value="Genomic_DNA"/>
</dbReference>
<gene>
    <name evidence="1" type="primary">RTase_270</name>
    <name evidence="1" type="ORF">NPIL_223691</name>
</gene>
<dbReference type="OrthoDB" id="6435159at2759"/>
<keyword evidence="1" id="KW-0808">Transferase</keyword>
<keyword evidence="1" id="KW-0695">RNA-directed DNA polymerase</keyword>
<dbReference type="Proteomes" id="UP000887013">
    <property type="component" value="Unassembled WGS sequence"/>
</dbReference>
<dbReference type="PANTHER" id="PTHR36688">
    <property type="entry name" value="ENDO/EXONUCLEASE/PHOSPHATASE DOMAIN-CONTAINING PROTEIN"/>
    <property type="match status" value="1"/>
</dbReference>
<keyword evidence="1" id="KW-0548">Nucleotidyltransferase</keyword>
<comment type="caution">
    <text evidence="1">The sequence shown here is derived from an EMBL/GenBank/DDBJ whole genome shotgun (WGS) entry which is preliminary data.</text>
</comment>
<dbReference type="InterPro" id="IPR052560">
    <property type="entry name" value="RdDP_mobile_element"/>
</dbReference>
<proteinExistence type="predicted"/>
<sequence>MLETEEGKHGSVLSPTLFALYLSGLEQVVPNNCEIRIFADNIVIWRPSSDLGKLENGINVAPDKLWNFAEDHKLSFNSTMYKAGFLNTNRKLYGLHRSITLNHQPHKHPKYFGFVLDSEILNNKHIDHLMLRARRHFNILKDISGRDWGANTSALRNTYTSLV</sequence>
<name>A0A8X6UCT6_NEPPI</name>
<dbReference type="AlphaFoldDB" id="A0A8X6UCT6"/>